<protein>
    <submittedName>
        <fullName evidence="1">Uncharacterized protein</fullName>
    </submittedName>
</protein>
<dbReference type="EMBL" id="CP165628">
    <property type="protein sequence ID" value="XDU73249.1"/>
    <property type="molecule type" value="Genomic_DNA"/>
</dbReference>
<name>A0AB39VSR1_9GAMM</name>
<accession>A0AB39VSR1</accession>
<gene>
    <name evidence="1" type="ORF">AB3G37_03795</name>
</gene>
<proteinExistence type="predicted"/>
<organism evidence="1">
    <name type="scientific">Rouxiella sp. WC2420</name>
    <dbReference type="NCBI Taxonomy" id="3234145"/>
    <lineage>
        <taxon>Bacteria</taxon>
        <taxon>Pseudomonadati</taxon>
        <taxon>Pseudomonadota</taxon>
        <taxon>Gammaproteobacteria</taxon>
        <taxon>Enterobacterales</taxon>
        <taxon>Yersiniaceae</taxon>
        <taxon>Rouxiella</taxon>
    </lineage>
</organism>
<sequence length="148" mass="16553">MEGKTVFANVADGTQDPREAHQNEAIFELTVTNKDGKKASSRMKMIFVPATANIKGSRVIAQGEPLNLSFESNITGNVKYIWEIYAKDVDYSLIQYTSKTPDFTFDTAALPQGEYQLIGYIKRGGGKDFLDAKKIEKLTIIKRNIKLI</sequence>
<evidence type="ECO:0000313" key="1">
    <source>
        <dbReference type="EMBL" id="XDU73249.1"/>
    </source>
</evidence>
<dbReference type="AlphaFoldDB" id="A0AB39VSR1"/>
<dbReference type="RefSeq" id="WP_369789752.1">
    <property type="nucleotide sequence ID" value="NZ_CP165628.1"/>
</dbReference>
<reference evidence="1" key="1">
    <citation type="submission" date="2024-07" db="EMBL/GenBank/DDBJ databases">
        <authorList>
            <person name="Biller S.J."/>
        </authorList>
    </citation>
    <scope>NUCLEOTIDE SEQUENCE</scope>
    <source>
        <strain evidence="1">WC2420</strain>
    </source>
</reference>